<sequence>MRALLVHNDNAGTDPVSRAEIESVLREAGIETAYCSHGEDDLAEALTKPFDLIVAAGGDGTVADVVSTLEQVERPIGILPMGGSNNIANSLRVDGDWRDIPRRWSLDRWTRLDRGEADGPWGVRCFVEAIGSGVLTDSFEQVDDEPDTPEEKRANGRKAFRRALGDAEPFACRIETDDWSWQGECLMIEVMNLRYVGARLALAGDAPPDDGLLDIVLVTPDQRDLLCRWAEDPDAGPCPIGTRRASEVRLIVKDRPFRLDDRSPDETLTGMVAVRIRGNSVRVLTPSEPLS</sequence>
<dbReference type="PANTHER" id="PTHR12358:SF54">
    <property type="entry name" value="SPHINGOSINE KINASE RELATED PROTEIN"/>
    <property type="match status" value="1"/>
</dbReference>
<keyword evidence="3 6" id="KW-0418">Kinase</keyword>
<gene>
    <name evidence="6" type="ORF">TPR58_06105</name>
</gene>
<dbReference type="EMBL" id="JBDIZK010000003">
    <property type="protein sequence ID" value="MEN3746731.1"/>
    <property type="molecule type" value="Genomic_DNA"/>
</dbReference>
<dbReference type="RefSeq" id="WP_346245732.1">
    <property type="nucleotide sequence ID" value="NZ_JBDIZK010000003.1"/>
</dbReference>
<evidence type="ECO:0000259" key="5">
    <source>
        <dbReference type="PROSITE" id="PS50146"/>
    </source>
</evidence>
<keyword evidence="4" id="KW-0067">ATP-binding</keyword>
<dbReference type="InterPro" id="IPR001206">
    <property type="entry name" value="Diacylglycerol_kinase_cat_dom"/>
</dbReference>
<organism evidence="6 7">
    <name type="scientific">Sphingomonas rustica</name>
    <dbReference type="NCBI Taxonomy" id="3103142"/>
    <lineage>
        <taxon>Bacteria</taxon>
        <taxon>Pseudomonadati</taxon>
        <taxon>Pseudomonadota</taxon>
        <taxon>Alphaproteobacteria</taxon>
        <taxon>Sphingomonadales</taxon>
        <taxon>Sphingomonadaceae</taxon>
        <taxon>Sphingomonas</taxon>
    </lineage>
</organism>
<dbReference type="PANTHER" id="PTHR12358">
    <property type="entry name" value="SPHINGOSINE KINASE"/>
    <property type="match status" value="1"/>
</dbReference>
<evidence type="ECO:0000256" key="4">
    <source>
        <dbReference type="ARBA" id="ARBA00022840"/>
    </source>
</evidence>
<name>A0ABV0B780_9SPHN</name>
<dbReference type="Pfam" id="PF19279">
    <property type="entry name" value="YegS_C"/>
    <property type="match status" value="1"/>
</dbReference>
<dbReference type="SUPFAM" id="SSF111331">
    <property type="entry name" value="NAD kinase/diacylglycerol kinase-like"/>
    <property type="match status" value="1"/>
</dbReference>
<keyword evidence="7" id="KW-1185">Reference proteome</keyword>
<keyword evidence="2" id="KW-0547">Nucleotide-binding</keyword>
<keyword evidence="1" id="KW-0808">Transferase</keyword>
<evidence type="ECO:0000256" key="1">
    <source>
        <dbReference type="ARBA" id="ARBA00022679"/>
    </source>
</evidence>
<dbReference type="InterPro" id="IPR016064">
    <property type="entry name" value="NAD/diacylglycerol_kinase_sf"/>
</dbReference>
<feature type="domain" description="DAGKc" evidence="5">
    <location>
        <begin position="1"/>
        <end position="122"/>
    </location>
</feature>
<evidence type="ECO:0000256" key="3">
    <source>
        <dbReference type="ARBA" id="ARBA00022777"/>
    </source>
</evidence>
<dbReference type="Proteomes" id="UP001427805">
    <property type="component" value="Unassembled WGS sequence"/>
</dbReference>
<dbReference type="GO" id="GO:0016301">
    <property type="term" value="F:kinase activity"/>
    <property type="evidence" value="ECO:0007669"/>
    <property type="project" value="UniProtKB-KW"/>
</dbReference>
<dbReference type="InterPro" id="IPR017438">
    <property type="entry name" value="ATP-NAD_kinase_N"/>
</dbReference>
<dbReference type="Gene3D" id="3.40.50.10330">
    <property type="entry name" value="Probable inorganic polyphosphate/atp-NAD kinase, domain 1"/>
    <property type="match status" value="1"/>
</dbReference>
<reference evidence="6 7" key="1">
    <citation type="submission" date="2024-05" db="EMBL/GenBank/DDBJ databases">
        <title>Sphingomonas sp. HF-S3 16S ribosomal RNA gene Genome sequencing and assembly.</title>
        <authorList>
            <person name="Lee H."/>
        </authorList>
    </citation>
    <scope>NUCLEOTIDE SEQUENCE [LARGE SCALE GENOMIC DNA]</scope>
    <source>
        <strain evidence="6 7">HF-S3</strain>
    </source>
</reference>
<dbReference type="Pfam" id="PF00781">
    <property type="entry name" value="DAGK_cat"/>
    <property type="match status" value="1"/>
</dbReference>
<dbReference type="InterPro" id="IPR050187">
    <property type="entry name" value="Lipid_Phosphate_FormReg"/>
</dbReference>
<protein>
    <submittedName>
        <fullName evidence="6">Diacylglycerol kinase family protein</fullName>
    </submittedName>
</protein>
<dbReference type="InterPro" id="IPR045540">
    <property type="entry name" value="YegS/DAGK_C"/>
</dbReference>
<comment type="caution">
    <text evidence="6">The sequence shown here is derived from an EMBL/GenBank/DDBJ whole genome shotgun (WGS) entry which is preliminary data.</text>
</comment>
<evidence type="ECO:0000313" key="7">
    <source>
        <dbReference type="Proteomes" id="UP001427805"/>
    </source>
</evidence>
<dbReference type="Gene3D" id="2.60.200.40">
    <property type="match status" value="1"/>
</dbReference>
<evidence type="ECO:0000256" key="2">
    <source>
        <dbReference type="ARBA" id="ARBA00022741"/>
    </source>
</evidence>
<accession>A0ABV0B780</accession>
<evidence type="ECO:0000313" key="6">
    <source>
        <dbReference type="EMBL" id="MEN3746731.1"/>
    </source>
</evidence>
<proteinExistence type="predicted"/>
<dbReference type="SMART" id="SM00046">
    <property type="entry name" value="DAGKc"/>
    <property type="match status" value="1"/>
</dbReference>
<dbReference type="PROSITE" id="PS50146">
    <property type="entry name" value="DAGK"/>
    <property type="match status" value="1"/>
</dbReference>